<proteinExistence type="predicted"/>
<dbReference type="eggNOG" id="arCOG02037">
    <property type="taxonomic scope" value="Archaea"/>
</dbReference>
<dbReference type="InterPro" id="IPR051797">
    <property type="entry name" value="TrmB-like"/>
</dbReference>
<accession>M0DAG0</accession>
<dbReference type="InterPro" id="IPR036388">
    <property type="entry name" value="WH-like_DNA-bd_sf"/>
</dbReference>
<feature type="domain" description="Transcription regulator TrmB N-terminal" evidence="1">
    <location>
        <begin position="30"/>
        <end position="96"/>
    </location>
</feature>
<gene>
    <name evidence="2" type="ORF">C474_06602</name>
</gene>
<protein>
    <submittedName>
        <fullName evidence="2">Transcriptional regulator</fullName>
    </submittedName>
</protein>
<dbReference type="Gene3D" id="1.10.10.10">
    <property type="entry name" value="Winged helix-like DNA-binding domain superfamily/Winged helix DNA-binding domain"/>
    <property type="match status" value="1"/>
</dbReference>
<dbReference type="InterPro" id="IPR036390">
    <property type="entry name" value="WH_DNA-bd_sf"/>
</dbReference>
<organism evidence="2 3">
    <name type="scientific">Halogeometricum pallidum JCM 14848</name>
    <dbReference type="NCBI Taxonomy" id="1227487"/>
    <lineage>
        <taxon>Archaea</taxon>
        <taxon>Methanobacteriati</taxon>
        <taxon>Methanobacteriota</taxon>
        <taxon>Stenosarchaea group</taxon>
        <taxon>Halobacteria</taxon>
        <taxon>Halobacteriales</taxon>
        <taxon>Haloferacaceae</taxon>
        <taxon>Halogeometricum</taxon>
    </lineage>
</organism>
<evidence type="ECO:0000313" key="3">
    <source>
        <dbReference type="Proteomes" id="UP000011513"/>
    </source>
</evidence>
<evidence type="ECO:0000313" key="2">
    <source>
        <dbReference type="EMBL" id="ELZ32470.1"/>
    </source>
</evidence>
<dbReference type="EMBL" id="AOIV01000011">
    <property type="protein sequence ID" value="ELZ32470.1"/>
    <property type="molecule type" value="Genomic_DNA"/>
</dbReference>
<sequence>MNYQTIIGEYPVRLGHMNTTDSLDEAIEVLQQLGLKEYEARCFVGLSRLRTGTAKQLSETTKVPRTRVYDAIRVLEAQGLVEIQHSSPQQFRAVPLDEATETLRDQYEARVERLHDALDTIEIVDEDDETPVQQVWAMSGRDGIENRTNLLVKGASEEIVLVVGDESLLTKDLVASLNDVGNGVDLLIGALTESLQDQIQTAVPDATTFISGLEWLHGEHATESETAIGRLLLTDRSTILVSSIMPGSKEEQAIFGEGFGNGLVVIARRLMAQGLLTVHDPKQ</sequence>
<dbReference type="Proteomes" id="UP000011513">
    <property type="component" value="Unassembled WGS sequence"/>
</dbReference>
<dbReference type="InParanoid" id="M0DAG0"/>
<dbReference type="PATRIC" id="fig|1227487.5.peg.1339"/>
<reference evidence="2 3" key="1">
    <citation type="journal article" date="2014" name="PLoS Genet.">
        <title>Phylogenetically driven sequencing of extremely halophilic archaea reveals strategies for static and dynamic osmo-response.</title>
        <authorList>
            <person name="Becker E.A."/>
            <person name="Seitzer P.M."/>
            <person name="Tritt A."/>
            <person name="Larsen D."/>
            <person name="Krusor M."/>
            <person name="Yao A.I."/>
            <person name="Wu D."/>
            <person name="Madern D."/>
            <person name="Eisen J.A."/>
            <person name="Darling A.E."/>
            <person name="Facciotti M.T."/>
        </authorList>
    </citation>
    <scope>NUCLEOTIDE SEQUENCE [LARGE SCALE GENOMIC DNA]</scope>
    <source>
        <strain evidence="2 3">JCM 14848</strain>
    </source>
</reference>
<dbReference type="Pfam" id="PF01978">
    <property type="entry name" value="TrmB"/>
    <property type="match status" value="1"/>
</dbReference>
<dbReference type="PANTHER" id="PTHR34293">
    <property type="entry name" value="HTH-TYPE TRANSCRIPTIONAL REGULATOR TRMBL2"/>
    <property type="match status" value="1"/>
</dbReference>
<dbReference type="InterPro" id="IPR002831">
    <property type="entry name" value="Tscrpt_reg_TrmB_N"/>
</dbReference>
<evidence type="ECO:0000259" key="1">
    <source>
        <dbReference type="Pfam" id="PF01978"/>
    </source>
</evidence>
<comment type="caution">
    <text evidence="2">The sequence shown here is derived from an EMBL/GenBank/DDBJ whole genome shotgun (WGS) entry which is preliminary data.</text>
</comment>
<name>M0DAG0_HALPD</name>
<dbReference type="PANTHER" id="PTHR34293:SF1">
    <property type="entry name" value="HTH-TYPE TRANSCRIPTIONAL REGULATOR TRMBL2"/>
    <property type="match status" value="1"/>
</dbReference>
<keyword evidence="3" id="KW-1185">Reference proteome</keyword>
<dbReference type="AlphaFoldDB" id="M0DAG0"/>
<dbReference type="SUPFAM" id="SSF46785">
    <property type="entry name" value="Winged helix' DNA-binding domain"/>
    <property type="match status" value="1"/>
</dbReference>